<gene>
    <name evidence="1" type="ORF">KL86CLO1_10217</name>
</gene>
<sequence length="420" mass="45667">MNAYRSYMDRAELSAEGHKKLMRALERPPARRGSHAARWGLAAACLALACLAGWGFAQGRIGRWSGVTPPPVAGVTPTPTAAPTVQPSAGDPYVLSISGGDVELPGLRRVRYGGGSEMAASIAFPDGWFEEVLTREELLYLLGGPGAERAPAALLWGDYDVTGKAIYDGEGNLWRTVLTGVSRTDGRNSFTLTARPGAIPEDCLVDPKQASTEINGIQVYGSNRGRYGWDDSGAMGYIYKITLLAGEAGLRLEVYNMDEGRARELANAGANWFATAEQALWLDQTVPGEIPEWRSEELTLTEARTEELGRYLPESVPAGYSFEWAWRELGQGRDWLSARWNRGLREIEVTVTREGYSTEDPIPRGDLTAEAVLARLEYVDSDAGDAPGWRGRFAVRYPDGVTAEYAVKGLSEEQAAALAN</sequence>
<accession>A0A212IZ20</accession>
<protein>
    <submittedName>
        <fullName evidence="1">Uncharacterized protein</fullName>
    </submittedName>
</protein>
<proteinExistence type="predicted"/>
<evidence type="ECO:0000313" key="1">
    <source>
        <dbReference type="EMBL" id="SBV92195.1"/>
    </source>
</evidence>
<dbReference type="AlphaFoldDB" id="A0A212IZ20"/>
<dbReference type="EMBL" id="FLUN01000001">
    <property type="protein sequence ID" value="SBV92195.1"/>
    <property type="molecule type" value="Genomic_DNA"/>
</dbReference>
<reference evidence="1" key="1">
    <citation type="submission" date="2016-04" db="EMBL/GenBank/DDBJ databases">
        <authorList>
            <person name="Evans L.H."/>
            <person name="Alamgir A."/>
            <person name="Owens N."/>
            <person name="Weber N.D."/>
            <person name="Virtaneva K."/>
            <person name="Barbian K."/>
            <person name="Babar A."/>
            <person name="Rosenke K."/>
        </authorList>
    </citation>
    <scope>NUCLEOTIDE SEQUENCE</scope>
    <source>
        <strain evidence="1">86</strain>
    </source>
</reference>
<name>A0A212IZ20_9FIRM</name>
<organism evidence="1">
    <name type="scientific">uncultured Eubacteriales bacterium</name>
    <dbReference type="NCBI Taxonomy" id="172733"/>
    <lineage>
        <taxon>Bacteria</taxon>
        <taxon>Bacillati</taxon>
        <taxon>Bacillota</taxon>
        <taxon>Clostridia</taxon>
        <taxon>Eubacteriales</taxon>
        <taxon>environmental samples</taxon>
    </lineage>
</organism>